<evidence type="ECO:0000313" key="3">
    <source>
        <dbReference type="Proteomes" id="UP000029575"/>
    </source>
</evidence>
<feature type="region of interest" description="Disordered" evidence="1">
    <location>
        <begin position="81"/>
        <end position="100"/>
    </location>
</feature>
<accession>A0AA88Z3Y1</accession>
<comment type="caution">
    <text evidence="2">The sequence shown here is derived from an EMBL/GenBank/DDBJ whole genome shotgun (WGS) entry which is preliminary data.</text>
</comment>
<name>A0AA88Z3Y1_BURCE</name>
<sequence length="100" mass="11249">MYADGTLLFVAELRRLIRETKGAVEVNCDVPANDKIAQVLKQVGVFELLGTTCSVEKDSPFFFGWTRFQANVSEQRKCIDRPAGKGLGKFANQHEQERTK</sequence>
<evidence type="ECO:0000313" key="2">
    <source>
        <dbReference type="EMBL" id="KGB99988.1"/>
    </source>
</evidence>
<evidence type="ECO:0000256" key="1">
    <source>
        <dbReference type="SAM" id="MobiDB-lite"/>
    </source>
</evidence>
<gene>
    <name evidence="2" type="ORF">DM43_3861</name>
</gene>
<proteinExistence type="predicted"/>
<protein>
    <submittedName>
        <fullName evidence="2">Uncharacterized protein</fullName>
    </submittedName>
</protein>
<dbReference type="Proteomes" id="UP000029575">
    <property type="component" value="Unassembled WGS sequence"/>
</dbReference>
<reference evidence="2 3" key="1">
    <citation type="submission" date="2014-06" db="EMBL/GenBank/DDBJ databases">
        <authorList>
            <person name="Bishop-Lilly K.A."/>
            <person name="Broomall S.M."/>
            <person name="Chain P.S."/>
            <person name="Chertkov O."/>
            <person name="Coyne S.R."/>
            <person name="Daligault H.E."/>
            <person name="Davenport K.W."/>
            <person name="Erkkila T."/>
            <person name="Frey K.G."/>
            <person name="Gibbons H.S."/>
            <person name="Gu W."/>
            <person name="Jaissle J."/>
            <person name="Johnson S.L."/>
            <person name="Koroleva G.I."/>
            <person name="Ladner J.T."/>
            <person name="Lo C.-C."/>
            <person name="Minogue T.D."/>
            <person name="Munk C."/>
            <person name="Palacios G.F."/>
            <person name="Redden C.L."/>
            <person name="Rosenzweig C.N."/>
            <person name="Scholz M.B."/>
            <person name="Teshima H."/>
            <person name="Xu Y."/>
        </authorList>
    </citation>
    <scope>NUCLEOTIDE SEQUENCE [LARGE SCALE GENOMIC DNA]</scope>
    <source>
        <strain evidence="2 3">DWS 37UF10B-2</strain>
    </source>
</reference>
<dbReference type="EMBL" id="JPGD01000005">
    <property type="protein sequence ID" value="KGB99988.1"/>
    <property type="molecule type" value="Genomic_DNA"/>
</dbReference>
<dbReference type="AlphaFoldDB" id="A0AA88Z3Y1"/>
<organism evidence="2 3">
    <name type="scientific">Burkholderia cepacia</name>
    <name type="common">Pseudomonas cepacia</name>
    <dbReference type="NCBI Taxonomy" id="292"/>
    <lineage>
        <taxon>Bacteria</taxon>
        <taxon>Pseudomonadati</taxon>
        <taxon>Pseudomonadota</taxon>
        <taxon>Betaproteobacteria</taxon>
        <taxon>Burkholderiales</taxon>
        <taxon>Burkholderiaceae</taxon>
        <taxon>Burkholderia</taxon>
        <taxon>Burkholderia cepacia complex</taxon>
    </lineage>
</organism>